<keyword evidence="1" id="KW-1133">Transmembrane helix</keyword>
<dbReference type="RefSeq" id="XP_025523443.1">
    <property type="nucleotide sequence ID" value="XM_025666885.1"/>
</dbReference>
<accession>A0A8T8WQA1</accession>
<evidence type="ECO:0000256" key="1">
    <source>
        <dbReference type="SAM" id="Phobius"/>
    </source>
</evidence>
<gene>
    <name evidence="2" type="ORF">BO86DRAFT_215494</name>
</gene>
<evidence type="ECO:0000313" key="2">
    <source>
        <dbReference type="EMBL" id="RAH77549.1"/>
    </source>
</evidence>
<dbReference type="Proteomes" id="UP000249497">
    <property type="component" value="Unassembled WGS sequence"/>
</dbReference>
<evidence type="ECO:0000313" key="3">
    <source>
        <dbReference type="Proteomes" id="UP000249497"/>
    </source>
</evidence>
<sequence length="92" mass="10169">MASTALILTHFDSGIYFPSLLAPLALLSHPFSQLRYPRCHRRQQPPSIHSSVGVFLHPVHLVSSSDCSLAEADPVLSPRLEDSDKSTRNFSL</sequence>
<keyword evidence="1" id="KW-0812">Transmembrane</keyword>
<organism evidence="2 3">
    <name type="scientific">Aspergillus japonicus CBS 114.51</name>
    <dbReference type="NCBI Taxonomy" id="1448312"/>
    <lineage>
        <taxon>Eukaryota</taxon>
        <taxon>Fungi</taxon>
        <taxon>Dikarya</taxon>
        <taxon>Ascomycota</taxon>
        <taxon>Pezizomycotina</taxon>
        <taxon>Eurotiomycetes</taxon>
        <taxon>Eurotiomycetidae</taxon>
        <taxon>Eurotiales</taxon>
        <taxon>Aspergillaceae</taxon>
        <taxon>Aspergillus</taxon>
        <taxon>Aspergillus subgen. Circumdati</taxon>
    </lineage>
</organism>
<proteinExistence type="predicted"/>
<dbReference type="EMBL" id="KZ824840">
    <property type="protein sequence ID" value="RAH77549.1"/>
    <property type="molecule type" value="Genomic_DNA"/>
</dbReference>
<dbReference type="GeneID" id="37170577"/>
<name>A0A8T8WQA1_ASPJA</name>
<reference evidence="2 3" key="1">
    <citation type="submission" date="2018-02" db="EMBL/GenBank/DDBJ databases">
        <title>The genomes of Aspergillus section Nigri reveals drivers in fungal speciation.</title>
        <authorList>
            <consortium name="DOE Joint Genome Institute"/>
            <person name="Vesth T.C."/>
            <person name="Nybo J."/>
            <person name="Theobald S."/>
            <person name="Brandl J."/>
            <person name="Frisvad J.C."/>
            <person name="Nielsen K.F."/>
            <person name="Lyhne E.K."/>
            <person name="Kogle M.E."/>
            <person name="Kuo A."/>
            <person name="Riley R."/>
            <person name="Clum A."/>
            <person name="Nolan M."/>
            <person name="Lipzen A."/>
            <person name="Salamov A."/>
            <person name="Henrissat B."/>
            <person name="Wiebenga A."/>
            <person name="De vries R.P."/>
            <person name="Grigoriev I.V."/>
            <person name="Mortensen U.H."/>
            <person name="Andersen M.R."/>
            <person name="Baker S.E."/>
        </authorList>
    </citation>
    <scope>NUCLEOTIDE SEQUENCE [LARGE SCALE GENOMIC DNA]</scope>
    <source>
        <strain evidence="2 3">CBS 114.51</strain>
    </source>
</reference>
<protein>
    <submittedName>
        <fullName evidence="2">Uncharacterized protein</fullName>
    </submittedName>
</protein>
<keyword evidence="3" id="KW-1185">Reference proteome</keyword>
<feature type="transmembrane region" description="Helical" evidence="1">
    <location>
        <begin position="15"/>
        <end position="32"/>
    </location>
</feature>
<keyword evidence="1" id="KW-0472">Membrane</keyword>
<dbReference type="AlphaFoldDB" id="A0A8T8WQA1"/>